<gene>
    <name evidence="1" type="ORF">AMURIS_01036</name>
</gene>
<organism evidence="1 2">
    <name type="scientific">Acetatifactor muris</name>
    <dbReference type="NCBI Taxonomy" id="879566"/>
    <lineage>
        <taxon>Bacteria</taxon>
        <taxon>Bacillati</taxon>
        <taxon>Bacillota</taxon>
        <taxon>Clostridia</taxon>
        <taxon>Lachnospirales</taxon>
        <taxon>Lachnospiraceae</taxon>
        <taxon>Acetatifactor</taxon>
    </lineage>
</organism>
<reference evidence="1 2" key="1">
    <citation type="submission" date="2018-01" db="EMBL/GenBank/DDBJ databases">
        <authorList>
            <person name="Gaut B.S."/>
            <person name="Morton B.R."/>
            <person name="Clegg M.T."/>
            <person name="Duvall M.R."/>
        </authorList>
    </citation>
    <scope>NUCLEOTIDE SEQUENCE [LARGE SCALE GENOMIC DNA]</scope>
    <source>
        <strain evidence="1">GP69</strain>
    </source>
</reference>
<dbReference type="EMBL" id="OFSM01000004">
    <property type="protein sequence ID" value="SOY28329.1"/>
    <property type="molecule type" value="Genomic_DNA"/>
</dbReference>
<dbReference type="Proteomes" id="UP000236311">
    <property type="component" value="Unassembled WGS sequence"/>
</dbReference>
<dbReference type="AlphaFoldDB" id="A0A2K4ZCY9"/>
<dbReference type="OrthoDB" id="1936216at2"/>
<accession>A0A2K4ZCY9</accession>
<evidence type="ECO:0000313" key="1">
    <source>
        <dbReference type="EMBL" id="SOY28329.1"/>
    </source>
</evidence>
<name>A0A2K4ZCY9_9FIRM</name>
<proteinExistence type="predicted"/>
<evidence type="ECO:0000313" key="2">
    <source>
        <dbReference type="Proteomes" id="UP000236311"/>
    </source>
</evidence>
<dbReference type="RefSeq" id="WP_103238423.1">
    <property type="nucleotide sequence ID" value="NZ_CANRXC010000024.1"/>
</dbReference>
<keyword evidence="2" id="KW-1185">Reference proteome</keyword>
<sequence length="85" mass="9246">MDFYGMNGYYGGLPFTDLPLGLGMGLTANEAALNGYAGLTEAQKEKVILRCKDARTKGEMQHIVDSLVPGTDVQEIVEEEKDSFS</sequence>
<protein>
    <submittedName>
        <fullName evidence="1">Uncharacterized protein</fullName>
    </submittedName>
</protein>